<evidence type="ECO:0000313" key="5">
    <source>
        <dbReference type="Proteomes" id="UP000298390"/>
    </source>
</evidence>
<dbReference type="AlphaFoldDB" id="A0A4Y9Y7Z3"/>
<dbReference type="Proteomes" id="UP000298390">
    <property type="component" value="Unassembled WGS sequence"/>
</dbReference>
<feature type="transmembrane region" description="Helical" evidence="2">
    <location>
        <begin position="95"/>
        <end position="116"/>
    </location>
</feature>
<keyword evidence="2" id="KW-0472">Membrane</keyword>
<feature type="transmembrane region" description="Helical" evidence="2">
    <location>
        <begin position="122"/>
        <end position="139"/>
    </location>
</feature>
<keyword evidence="2" id="KW-0812">Transmembrane</keyword>
<accession>A0A4Y9Y7Z3</accession>
<name>A0A4Y9Y7Z3_9APHY</name>
<evidence type="ECO:0000259" key="3">
    <source>
        <dbReference type="Pfam" id="PF20151"/>
    </source>
</evidence>
<dbReference type="InterPro" id="IPR045340">
    <property type="entry name" value="DUF6533"/>
</dbReference>
<evidence type="ECO:0000256" key="1">
    <source>
        <dbReference type="SAM" id="MobiDB-lite"/>
    </source>
</evidence>
<dbReference type="EMBL" id="SEKV01000464">
    <property type="protein sequence ID" value="TFY56949.1"/>
    <property type="molecule type" value="Genomic_DNA"/>
</dbReference>
<evidence type="ECO:0000313" key="4">
    <source>
        <dbReference type="EMBL" id="TFY56949.1"/>
    </source>
</evidence>
<keyword evidence="2" id="KW-1133">Transmembrane helix</keyword>
<proteinExistence type="predicted"/>
<protein>
    <recommendedName>
        <fullName evidence="3">DUF6533 domain-containing protein</fullName>
    </recommendedName>
</protein>
<feature type="region of interest" description="Disordered" evidence="1">
    <location>
        <begin position="217"/>
        <end position="258"/>
    </location>
</feature>
<feature type="transmembrane region" description="Helical" evidence="2">
    <location>
        <begin position="56"/>
        <end position="75"/>
    </location>
</feature>
<sequence length="258" mass="28241">MSSVPAAEAILYAGDWFDQSCADVVVATVLVYDYFLTVGDEIDLFWRRGGHPVCKVLFLSLRVVTLGVAITTVLATQETRYKPTIKDCAAQNDAYMTFMLMADLIIAVVTCLRVYAVSGFRWTWTTLTAVLEVAYLVMIAGRRCQLVLLLNIGICISFWSSSVDYIIDLNVPLKLVLISRLLINLREAQEDDIYKTSFGWTGNIAASIGSSPLAFERTDTLNEEETTESEQVGAGHGNTDSDADAAQAPGSRTEAVDA</sequence>
<evidence type="ECO:0000256" key="2">
    <source>
        <dbReference type="SAM" id="Phobius"/>
    </source>
</evidence>
<comment type="caution">
    <text evidence="4">The sequence shown here is derived from an EMBL/GenBank/DDBJ whole genome shotgun (WGS) entry which is preliminary data.</text>
</comment>
<dbReference type="Pfam" id="PF20151">
    <property type="entry name" value="DUF6533"/>
    <property type="match status" value="1"/>
</dbReference>
<feature type="domain" description="DUF6533" evidence="3">
    <location>
        <begin position="22"/>
        <end position="66"/>
    </location>
</feature>
<feature type="transmembrane region" description="Helical" evidence="2">
    <location>
        <begin position="146"/>
        <end position="167"/>
    </location>
</feature>
<gene>
    <name evidence="4" type="ORF">EVJ58_g7327</name>
</gene>
<reference evidence="4 5" key="1">
    <citation type="submission" date="2019-01" db="EMBL/GenBank/DDBJ databases">
        <title>Genome sequencing of the rare red list fungi Fomitopsis rosea.</title>
        <authorList>
            <person name="Buettner E."/>
            <person name="Kellner H."/>
        </authorList>
    </citation>
    <scope>NUCLEOTIDE SEQUENCE [LARGE SCALE GENOMIC DNA]</scope>
    <source>
        <strain evidence="4 5">DSM 105464</strain>
    </source>
</reference>
<organism evidence="4 5">
    <name type="scientific">Rhodofomes roseus</name>
    <dbReference type="NCBI Taxonomy" id="34475"/>
    <lineage>
        <taxon>Eukaryota</taxon>
        <taxon>Fungi</taxon>
        <taxon>Dikarya</taxon>
        <taxon>Basidiomycota</taxon>
        <taxon>Agaricomycotina</taxon>
        <taxon>Agaricomycetes</taxon>
        <taxon>Polyporales</taxon>
        <taxon>Rhodofomes</taxon>
    </lineage>
</organism>